<dbReference type="PANTHER" id="PTHR45790">
    <property type="entry name" value="SIROHEME SYNTHASE-RELATED"/>
    <property type="match status" value="1"/>
</dbReference>
<dbReference type="InterPro" id="IPR050161">
    <property type="entry name" value="Siro_Cobalamin_biosynth"/>
</dbReference>
<keyword evidence="2 6" id="KW-0489">Methyltransferase</keyword>
<dbReference type="InterPro" id="IPR006366">
    <property type="entry name" value="CobA/CysG_C"/>
</dbReference>
<dbReference type="InterPro" id="IPR003043">
    <property type="entry name" value="Uropor_MeTrfase_CS"/>
</dbReference>
<dbReference type="GO" id="GO:0032259">
    <property type="term" value="P:methylation"/>
    <property type="evidence" value="ECO:0007669"/>
    <property type="project" value="UniProtKB-KW"/>
</dbReference>
<keyword evidence="3 6" id="KW-0808">Transferase</keyword>
<keyword evidence="4" id="KW-0949">S-adenosyl-L-methionine</keyword>
<organism evidence="8 9">
    <name type="scientific">Paenibacillus baimaensis</name>
    <dbReference type="NCBI Taxonomy" id="2982185"/>
    <lineage>
        <taxon>Bacteria</taxon>
        <taxon>Bacillati</taxon>
        <taxon>Bacillota</taxon>
        <taxon>Bacilli</taxon>
        <taxon>Bacillales</taxon>
        <taxon>Paenibacillaceae</taxon>
        <taxon>Paenibacillus</taxon>
    </lineage>
</organism>
<dbReference type="Pfam" id="PF00590">
    <property type="entry name" value="TP_methylase"/>
    <property type="match status" value="1"/>
</dbReference>
<evidence type="ECO:0000256" key="3">
    <source>
        <dbReference type="ARBA" id="ARBA00022679"/>
    </source>
</evidence>
<dbReference type="Gene3D" id="3.40.1010.10">
    <property type="entry name" value="Cobalt-precorrin-4 Transmethylase, Domain 1"/>
    <property type="match status" value="1"/>
</dbReference>
<comment type="similarity">
    <text evidence="6">Belongs to the precorrin methyltransferase family.</text>
</comment>
<dbReference type="NCBIfam" id="TIGR01469">
    <property type="entry name" value="cobA_cysG_Cterm"/>
    <property type="match status" value="1"/>
</dbReference>
<evidence type="ECO:0000313" key="8">
    <source>
        <dbReference type="EMBL" id="MCU6792684.1"/>
    </source>
</evidence>
<proteinExistence type="inferred from homology"/>
<accession>A0ABT2UG83</accession>
<name>A0ABT2UG83_9BACL</name>
<protein>
    <recommendedName>
        <fullName evidence="1">uroporphyrinogen-III C-methyltransferase</fullName>
        <ecNumber evidence="1">2.1.1.107</ecNumber>
    </recommendedName>
</protein>
<comment type="caution">
    <text evidence="8">The sequence shown here is derived from an EMBL/GenBank/DDBJ whole genome shotgun (WGS) entry which is preliminary data.</text>
</comment>
<dbReference type="EC" id="2.1.1.107" evidence="1"/>
<dbReference type="RefSeq" id="WP_262684241.1">
    <property type="nucleotide sequence ID" value="NZ_JAOQIO010000034.1"/>
</dbReference>
<evidence type="ECO:0000256" key="6">
    <source>
        <dbReference type="RuleBase" id="RU003960"/>
    </source>
</evidence>
<dbReference type="PANTHER" id="PTHR45790:SF3">
    <property type="entry name" value="S-ADENOSYL-L-METHIONINE-DEPENDENT UROPORPHYRINOGEN III METHYLTRANSFERASE, CHLOROPLASTIC"/>
    <property type="match status" value="1"/>
</dbReference>
<evidence type="ECO:0000256" key="1">
    <source>
        <dbReference type="ARBA" id="ARBA00012162"/>
    </source>
</evidence>
<dbReference type="InterPro" id="IPR000878">
    <property type="entry name" value="4pyrrol_Mease"/>
</dbReference>
<feature type="domain" description="Tetrapyrrole methylase" evidence="7">
    <location>
        <begin position="4"/>
        <end position="213"/>
    </location>
</feature>
<evidence type="ECO:0000259" key="7">
    <source>
        <dbReference type="Pfam" id="PF00590"/>
    </source>
</evidence>
<dbReference type="GO" id="GO:0004851">
    <property type="term" value="F:uroporphyrin-III C-methyltransferase activity"/>
    <property type="evidence" value="ECO:0007669"/>
    <property type="project" value="UniProtKB-EC"/>
</dbReference>
<evidence type="ECO:0000256" key="5">
    <source>
        <dbReference type="ARBA" id="ARBA00023244"/>
    </source>
</evidence>
<sequence length="254" mass="27245">MTGTVHIVGAGPGDPELITVKALRLIKEADVILYDRLVNEQLLAEAKPEGQLVYCGKSPGAHTMSQEQIHRKLVEYAMQGKNVVRLKGGDPFIFGRGGEEALALAERGIPYEVVPGITSALGAASAADIPLTHRGMSASVAFVTGSRCSSPETRIRWDLLAHSVDTLVIYMGITQLEQIRTELLMHGKDADTPTAIVENGSTDQQRTVTGTLGLIHKQAAAMKIKNPALIIIGASVKVRERLNLLVMDAIHQVG</sequence>
<gene>
    <name evidence="8" type="primary">cobA</name>
    <name evidence="8" type="ORF">OB236_11190</name>
</gene>
<evidence type="ECO:0000256" key="2">
    <source>
        <dbReference type="ARBA" id="ARBA00022603"/>
    </source>
</evidence>
<dbReference type="InterPro" id="IPR035996">
    <property type="entry name" value="4pyrrol_Methylase_sf"/>
</dbReference>
<dbReference type="InterPro" id="IPR014777">
    <property type="entry name" value="4pyrrole_Mease_sub1"/>
</dbReference>
<dbReference type="InterPro" id="IPR014776">
    <property type="entry name" value="4pyrrole_Mease_sub2"/>
</dbReference>
<keyword evidence="5" id="KW-0627">Porphyrin biosynthesis</keyword>
<dbReference type="CDD" id="cd11642">
    <property type="entry name" value="SUMT"/>
    <property type="match status" value="1"/>
</dbReference>
<dbReference type="EMBL" id="JAOQIO010000034">
    <property type="protein sequence ID" value="MCU6792684.1"/>
    <property type="molecule type" value="Genomic_DNA"/>
</dbReference>
<dbReference type="Gene3D" id="3.30.950.10">
    <property type="entry name" value="Methyltransferase, Cobalt-precorrin-4 Transmethylase, Domain 2"/>
    <property type="match status" value="1"/>
</dbReference>
<keyword evidence="9" id="KW-1185">Reference proteome</keyword>
<dbReference type="SUPFAM" id="SSF53790">
    <property type="entry name" value="Tetrapyrrole methylase"/>
    <property type="match status" value="1"/>
</dbReference>
<dbReference type="PROSITE" id="PS00839">
    <property type="entry name" value="SUMT_1"/>
    <property type="match status" value="1"/>
</dbReference>
<dbReference type="Proteomes" id="UP001652445">
    <property type="component" value="Unassembled WGS sequence"/>
</dbReference>
<evidence type="ECO:0000313" key="9">
    <source>
        <dbReference type="Proteomes" id="UP001652445"/>
    </source>
</evidence>
<dbReference type="PROSITE" id="PS00840">
    <property type="entry name" value="SUMT_2"/>
    <property type="match status" value="1"/>
</dbReference>
<dbReference type="NCBIfam" id="NF004790">
    <property type="entry name" value="PRK06136.1"/>
    <property type="match status" value="1"/>
</dbReference>
<evidence type="ECO:0000256" key="4">
    <source>
        <dbReference type="ARBA" id="ARBA00022691"/>
    </source>
</evidence>
<reference evidence="8 9" key="1">
    <citation type="submission" date="2022-09" db="EMBL/GenBank/DDBJ databases">
        <authorList>
            <person name="Han X.L."/>
            <person name="Wang Q."/>
            <person name="Lu T."/>
        </authorList>
    </citation>
    <scope>NUCLEOTIDE SEQUENCE [LARGE SCALE GENOMIC DNA]</scope>
    <source>
        <strain evidence="8 9">WQ 127069</strain>
    </source>
</reference>